<name>A0A7J6RDP3_PEROL</name>
<evidence type="ECO:0000313" key="2">
    <source>
        <dbReference type="EMBL" id="KAF4718735.1"/>
    </source>
</evidence>
<reference evidence="2 3" key="1">
    <citation type="submission" date="2020-04" db="EMBL/GenBank/DDBJ databases">
        <title>Perkinsus olseni comparative genomics.</title>
        <authorList>
            <person name="Bogema D.R."/>
        </authorList>
    </citation>
    <scope>NUCLEOTIDE SEQUENCE [LARGE SCALE GENOMIC DNA]</scope>
    <source>
        <strain evidence="2">ATCC PRA-205</strain>
    </source>
</reference>
<feature type="compositionally biased region" description="Basic and acidic residues" evidence="1">
    <location>
        <begin position="1"/>
        <end position="11"/>
    </location>
</feature>
<feature type="compositionally biased region" description="Basic residues" evidence="1">
    <location>
        <begin position="13"/>
        <end position="22"/>
    </location>
</feature>
<evidence type="ECO:0000313" key="3">
    <source>
        <dbReference type="Proteomes" id="UP000574390"/>
    </source>
</evidence>
<protein>
    <submittedName>
        <fullName evidence="2">Uncharacterized protein</fullName>
    </submittedName>
</protein>
<organism evidence="2 3">
    <name type="scientific">Perkinsus olseni</name>
    <name type="common">Perkinsus atlanticus</name>
    <dbReference type="NCBI Taxonomy" id="32597"/>
    <lineage>
        <taxon>Eukaryota</taxon>
        <taxon>Sar</taxon>
        <taxon>Alveolata</taxon>
        <taxon>Perkinsozoa</taxon>
        <taxon>Perkinsea</taxon>
        <taxon>Perkinsida</taxon>
        <taxon>Perkinsidae</taxon>
        <taxon>Perkinsus</taxon>
    </lineage>
</organism>
<dbReference type="AlphaFoldDB" id="A0A7J6RDP3"/>
<feature type="region of interest" description="Disordered" evidence="1">
    <location>
        <begin position="1"/>
        <end position="55"/>
    </location>
</feature>
<dbReference type="EMBL" id="JABANM010022944">
    <property type="protein sequence ID" value="KAF4718735.1"/>
    <property type="molecule type" value="Genomic_DNA"/>
</dbReference>
<sequence>MIREMRKDANMRAKLRAKLTGKRRNDDEDDAVEASRAESDDSDDDGRAAIGRKQSKVLPVDTGMAAETLL</sequence>
<comment type="caution">
    <text evidence="2">The sequence shown here is derived from an EMBL/GenBank/DDBJ whole genome shotgun (WGS) entry which is preliminary data.</text>
</comment>
<dbReference type="Proteomes" id="UP000574390">
    <property type="component" value="Unassembled WGS sequence"/>
</dbReference>
<evidence type="ECO:0000256" key="1">
    <source>
        <dbReference type="SAM" id="MobiDB-lite"/>
    </source>
</evidence>
<gene>
    <name evidence="2" type="ORF">FOZ62_032510</name>
</gene>
<proteinExistence type="predicted"/>
<accession>A0A7J6RDP3</accession>